<dbReference type="EMBL" id="MJEQ01003282">
    <property type="protein sequence ID" value="OIT23575.1"/>
    <property type="molecule type" value="Genomic_DNA"/>
</dbReference>
<dbReference type="AlphaFoldDB" id="A0A1J6KPG7"/>
<proteinExistence type="predicted"/>
<keyword evidence="2" id="KW-1185">Reference proteome</keyword>
<dbReference type="Gramene" id="OIT23575">
    <property type="protein sequence ID" value="OIT23575"/>
    <property type="gene ID" value="A4A49_32947"/>
</dbReference>
<reference evidence="1" key="1">
    <citation type="submission" date="2016-11" db="EMBL/GenBank/DDBJ databases">
        <title>The genome of Nicotiana attenuata.</title>
        <authorList>
            <person name="Xu S."/>
            <person name="Brockmoeller T."/>
            <person name="Gaquerel E."/>
            <person name="Navarro A."/>
            <person name="Kuhl H."/>
            <person name="Gase K."/>
            <person name="Ling Z."/>
            <person name="Zhou W."/>
            <person name="Kreitzer C."/>
            <person name="Stanke M."/>
            <person name="Tang H."/>
            <person name="Lyons E."/>
            <person name="Pandey P."/>
            <person name="Pandey S.P."/>
            <person name="Timmermann B."/>
            <person name="Baldwin I.T."/>
        </authorList>
    </citation>
    <scope>NUCLEOTIDE SEQUENCE [LARGE SCALE GENOMIC DNA]</scope>
    <source>
        <strain evidence="1">UT</strain>
    </source>
</reference>
<evidence type="ECO:0000313" key="1">
    <source>
        <dbReference type="EMBL" id="OIT23575.1"/>
    </source>
</evidence>
<accession>A0A1J6KPG7</accession>
<organism evidence="1 2">
    <name type="scientific">Nicotiana attenuata</name>
    <name type="common">Coyote tobacco</name>
    <dbReference type="NCBI Taxonomy" id="49451"/>
    <lineage>
        <taxon>Eukaryota</taxon>
        <taxon>Viridiplantae</taxon>
        <taxon>Streptophyta</taxon>
        <taxon>Embryophyta</taxon>
        <taxon>Tracheophyta</taxon>
        <taxon>Spermatophyta</taxon>
        <taxon>Magnoliopsida</taxon>
        <taxon>eudicotyledons</taxon>
        <taxon>Gunneridae</taxon>
        <taxon>Pentapetalae</taxon>
        <taxon>asterids</taxon>
        <taxon>lamiids</taxon>
        <taxon>Solanales</taxon>
        <taxon>Solanaceae</taxon>
        <taxon>Nicotianoideae</taxon>
        <taxon>Nicotianeae</taxon>
        <taxon>Nicotiana</taxon>
    </lineage>
</organism>
<comment type="caution">
    <text evidence="1">The sequence shown here is derived from an EMBL/GenBank/DDBJ whole genome shotgun (WGS) entry which is preliminary data.</text>
</comment>
<name>A0A1J6KPG7_NICAT</name>
<sequence length="116" mass="13415">MDSFHHANRKYYSRACGEGECFLNFVNTSTWRTLLFARKLTVKDTGGCPLHDVLQSKWIFFSNNWLNRWKCFSNSSRATEGAIAVPPGRIKRKVRDRENSESKASPFVLLIMRIEA</sequence>
<dbReference type="Proteomes" id="UP000187609">
    <property type="component" value="Unassembled WGS sequence"/>
</dbReference>
<gene>
    <name evidence="1" type="ORF">A4A49_32947</name>
</gene>
<protein>
    <submittedName>
        <fullName evidence="1">Uncharacterized protein</fullName>
    </submittedName>
</protein>
<evidence type="ECO:0000313" key="2">
    <source>
        <dbReference type="Proteomes" id="UP000187609"/>
    </source>
</evidence>